<accession>A0ABY1VPA1</accession>
<proteinExistence type="predicted"/>
<reference evidence="2 3" key="1">
    <citation type="submission" date="2018-06" db="EMBL/GenBank/DDBJ databases">
        <authorList>
            <consortium name="Pathogen Informatics"/>
            <person name="Doyle S."/>
        </authorList>
    </citation>
    <scope>NUCLEOTIDE SEQUENCE [LARGE SCALE GENOMIC DNA]</scope>
    <source>
        <strain evidence="2 3">NCTC11535</strain>
    </source>
</reference>
<organism evidence="2 3">
    <name type="scientific">Actinomyces bovis</name>
    <dbReference type="NCBI Taxonomy" id="1658"/>
    <lineage>
        <taxon>Bacteria</taxon>
        <taxon>Bacillati</taxon>
        <taxon>Actinomycetota</taxon>
        <taxon>Actinomycetes</taxon>
        <taxon>Actinomycetales</taxon>
        <taxon>Actinomycetaceae</taxon>
        <taxon>Actinomyces</taxon>
    </lineage>
</organism>
<feature type="domain" description="CinA C-terminal" evidence="1">
    <location>
        <begin position="6"/>
        <end position="151"/>
    </location>
</feature>
<dbReference type="EMBL" id="UAPQ01000008">
    <property type="protein sequence ID" value="SPT53890.1"/>
    <property type="molecule type" value="Genomic_DNA"/>
</dbReference>
<gene>
    <name evidence="2" type="ORF">NCTC11535_01582</name>
</gene>
<comment type="caution">
    <text evidence="2">The sequence shown here is derived from an EMBL/GenBank/DDBJ whole genome shotgun (WGS) entry which is preliminary data.</text>
</comment>
<name>A0ABY1VPA1_9ACTO</name>
<dbReference type="Pfam" id="PF02464">
    <property type="entry name" value="CinA"/>
    <property type="match status" value="1"/>
</dbReference>
<evidence type="ECO:0000259" key="1">
    <source>
        <dbReference type="Pfam" id="PF02464"/>
    </source>
</evidence>
<evidence type="ECO:0000313" key="2">
    <source>
        <dbReference type="EMBL" id="SPT53890.1"/>
    </source>
</evidence>
<dbReference type="SUPFAM" id="SSF142433">
    <property type="entry name" value="CinA-like"/>
    <property type="match status" value="1"/>
</dbReference>
<keyword evidence="3" id="KW-1185">Reference proteome</keyword>
<sequence>MTAAEHASRLLELAKAHGLRLAVAESLTGGLLADAVVSVPGASAVMRGAVVAYATELKAQLLGVEAAQLARTGPVDPEVARQMAAGVARVMDADLGLATTGVAGPGPAEGHPAGTVYVAAWSSQRVLHQELHLSGGRQEVREGSVVAALKLGIALLEAKAGGA</sequence>
<dbReference type="RefSeq" id="WP_111836812.1">
    <property type="nucleotide sequence ID" value="NZ_UAPQ01000008.1"/>
</dbReference>
<dbReference type="InterPro" id="IPR008136">
    <property type="entry name" value="CinA_C"/>
</dbReference>
<protein>
    <submittedName>
        <fullName evidence="2">Competence damage-inducible protein A</fullName>
    </submittedName>
</protein>
<dbReference type="Proteomes" id="UP000250006">
    <property type="component" value="Unassembled WGS sequence"/>
</dbReference>
<evidence type="ECO:0000313" key="3">
    <source>
        <dbReference type="Proteomes" id="UP000250006"/>
    </source>
</evidence>
<dbReference type="Gene3D" id="3.90.950.20">
    <property type="entry name" value="CinA-like"/>
    <property type="match status" value="1"/>
</dbReference>
<dbReference type="NCBIfam" id="TIGR00199">
    <property type="entry name" value="PncC_domain"/>
    <property type="match status" value="1"/>
</dbReference>
<dbReference type="InterPro" id="IPR036653">
    <property type="entry name" value="CinA-like_C"/>
</dbReference>